<dbReference type="Gene3D" id="3.30.710.10">
    <property type="entry name" value="Potassium Channel Kv1.1, Chain A"/>
    <property type="match status" value="1"/>
</dbReference>
<feature type="domain" description="BTB" evidence="1">
    <location>
        <begin position="27"/>
        <end position="104"/>
    </location>
</feature>
<reference evidence="2" key="1">
    <citation type="submission" date="2019-10" db="EMBL/GenBank/DDBJ databases">
        <authorList>
            <consortium name="DOE Joint Genome Institute"/>
            <person name="Kuo A."/>
            <person name="Miyauchi S."/>
            <person name="Kiss E."/>
            <person name="Drula E."/>
            <person name="Kohler A."/>
            <person name="Sanchez-Garcia M."/>
            <person name="Andreopoulos B."/>
            <person name="Barry K.W."/>
            <person name="Bonito G."/>
            <person name="Buee M."/>
            <person name="Carver A."/>
            <person name="Chen C."/>
            <person name="Cichocki N."/>
            <person name="Clum A."/>
            <person name="Culley D."/>
            <person name="Crous P.W."/>
            <person name="Fauchery L."/>
            <person name="Girlanda M."/>
            <person name="Hayes R."/>
            <person name="Keri Z."/>
            <person name="LaButti K."/>
            <person name="Lipzen A."/>
            <person name="Lombard V."/>
            <person name="Magnuson J."/>
            <person name="Maillard F."/>
            <person name="Morin E."/>
            <person name="Murat C."/>
            <person name="Nolan M."/>
            <person name="Ohm R."/>
            <person name="Pangilinan J."/>
            <person name="Pereira M."/>
            <person name="Perotto S."/>
            <person name="Peter M."/>
            <person name="Riley R."/>
            <person name="Sitrit Y."/>
            <person name="Stielow B."/>
            <person name="Szollosi G."/>
            <person name="Zifcakova L."/>
            <person name="Stursova M."/>
            <person name="Spatafora J.W."/>
            <person name="Tedersoo L."/>
            <person name="Vaario L.-M."/>
            <person name="Yamada A."/>
            <person name="Yan M."/>
            <person name="Wang P."/>
            <person name="Xu J."/>
            <person name="Bruns T."/>
            <person name="Baldrian P."/>
            <person name="Vilgalys R."/>
            <person name="Henrissat B."/>
            <person name="Grigoriev I.V."/>
            <person name="Hibbett D."/>
            <person name="Nagy L.G."/>
            <person name="Martin F.M."/>
        </authorList>
    </citation>
    <scope>NUCLEOTIDE SEQUENCE</scope>
    <source>
        <strain evidence="2">BED1</strain>
    </source>
</reference>
<protein>
    <recommendedName>
        <fullName evidence="1">BTB domain-containing protein</fullName>
    </recommendedName>
</protein>
<organism evidence="2 3">
    <name type="scientific">Boletus edulis BED1</name>
    <dbReference type="NCBI Taxonomy" id="1328754"/>
    <lineage>
        <taxon>Eukaryota</taxon>
        <taxon>Fungi</taxon>
        <taxon>Dikarya</taxon>
        <taxon>Basidiomycota</taxon>
        <taxon>Agaricomycotina</taxon>
        <taxon>Agaricomycetes</taxon>
        <taxon>Agaricomycetidae</taxon>
        <taxon>Boletales</taxon>
        <taxon>Boletineae</taxon>
        <taxon>Boletaceae</taxon>
        <taxon>Boletoideae</taxon>
        <taxon>Boletus</taxon>
    </lineage>
</organism>
<evidence type="ECO:0000313" key="3">
    <source>
        <dbReference type="Proteomes" id="UP001194468"/>
    </source>
</evidence>
<reference evidence="2" key="2">
    <citation type="journal article" date="2020" name="Nat. Commun.">
        <title>Large-scale genome sequencing of mycorrhizal fungi provides insights into the early evolution of symbiotic traits.</title>
        <authorList>
            <person name="Miyauchi S."/>
            <person name="Kiss E."/>
            <person name="Kuo A."/>
            <person name="Drula E."/>
            <person name="Kohler A."/>
            <person name="Sanchez-Garcia M."/>
            <person name="Morin E."/>
            <person name="Andreopoulos B."/>
            <person name="Barry K.W."/>
            <person name="Bonito G."/>
            <person name="Buee M."/>
            <person name="Carver A."/>
            <person name="Chen C."/>
            <person name="Cichocki N."/>
            <person name="Clum A."/>
            <person name="Culley D."/>
            <person name="Crous P.W."/>
            <person name="Fauchery L."/>
            <person name="Girlanda M."/>
            <person name="Hayes R.D."/>
            <person name="Keri Z."/>
            <person name="LaButti K."/>
            <person name="Lipzen A."/>
            <person name="Lombard V."/>
            <person name="Magnuson J."/>
            <person name="Maillard F."/>
            <person name="Murat C."/>
            <person name="Nolan M."/>
            <person name="Ohm R.A."/>
            <person name="Pangilinan J."/>
            <person name="Pereira M.F."/>
            <person name="Perotto S."/>
            <person name="Peter M."/>
            <person name="Pfister S."/>
            <person name="Riley R."/>
            <person name="Sitrit Y."/>
            <person name="Stielow J.B."/>
            <person name="Szollosi G."/>
            <person name="Zifcakova L."/>
            <person name="Stursova M."/>
            <person name="Spatafora J.W."/>
            <person name="Tedersoo L."/>
            <person name="Vaario L.M."/>
            <person name="Yamada A."/>
            <person name="Yan M."/>
            <person name="Wang P."/>
            <person name="Xu J."/>
            <person name="Bruns T."/>
            <person name="Baldrian P."/>
            <person name="Vilgalys R."/>
            <person name="Dunand C."/>
            <person name="Henrissat B."/>
            <person name="Grigoriev I.V."/>
            <person name="Hibbett D."/>
            <person name="Nagy L.G."/>
            <person name="Martin F.M."/>
        </authorList>
    </citation>
    <scope>NUCLEOTIDE SEQUENCE</scope>
    <source>
        <strain evidence="2">BED1</strain>
    </source>
</reference>
<sequence>MTSEPSEGTPVAQKTESNHLDPWLDDGNIVLAVQEKYFRVHRSILSSYSAVFKDMFDCTKPGESEGERSEELIEQCPVIHLHDVVTEVQIMLKAMYDRSYSLPYYEKAPLSIVSAFLHVGEKYDIQWFIDEAKARLRCPFESTLSVAAKMTSSNTGTFTLFPGITGGDPHNFLVMNLLRKMGLKSPLPLAMYQCIIACPWIHVIDSYGFQGSLCMLSHRNFKSWVLMKKILEQFRIRLAQGLRVSTNCV</sequence>
<dbReference type="EMBL" id="WHUW01000001">
    <property type="protein sequence ID" value="KAF8452708.1"/>
    <property type="molecule type" value="Genomic_DNA"/>
</dbReference>
<dbReference type="CDD" id="cd18186">
    <property type="entry name" value="BTB_POZ_ZBTB_KLHL-like"/>
    <property type="match status" value="1"/>
</dbReference>
<dbReference type="InterPro" id="IPR011333">
    <property type="entry name" value="SKP1/BTB/POZ_sf"/>
</dbReference>
<dbReference type="InterPro" id="IPR000210">
    <property type="entry name" value="BTB/POZ_dom"/>
</dbReference>
<name>A0AAD4GMD2_BOLED</name>
<accession>A0AAD4GMD2</accession>
<evidence type="ECO:0000313" key="2">
    <source>
        <dbReference type="EMBL" id="KAF8452708.1"/>
    </source>
</evidence>
<dbReference type="AlphaFoldDB" id="A0AAD4GMD2"/>
<dbReference type="SMART" id="SM00225">
    <property type="entry name" value="BTB"/>
    <property type="match status" value="1"/>
</dbReference>
<comment type="caution">
    <text evidence="2">The sequence shown here is derived from an EMBL/GenBank/DDBJ whole genome shotgun (WGS) entry which is preliminary data.</text>
</comment>
<dbReference type="PROSITE" id="PS50097">
    <property type="entry name" value="BTB"/>
    <property type="match status" value="1"/>
</dbReference>
<dbReference type="SUPFAM" id="SSF54695">
    <property type="entry name" value="POZ domain"/>
    <property type="match status" value="1"/>
</dbReference>
<dbReference type="Pfam" id="PF00651">
    <property type="entry name" value="BTB"/>
    <property type="match status" value="1"/>
</dbReference>
<gene>
    <name evidence="2" type="ORF">L210DRAFT_3639184</name>
</gene>
<evidence type="ECO:0000259" key="1">
    <source>
        <dbReference type="PROSITE" id="PS50097"/>
    </source>
</evidence>
<proteinExistence type="predicted"/>
<dbReference type="Proteomes" id="UP001194468">
    <property type="component" value="Unassembled WGS sequence"/>
</dbReference>
<keyword evidence="3" id="KW-1185">Reference proteome</keyword>